<sequence length="210" mass="23503">MAKSKLPAKHLLAWAAIIIPSLILLTVLVINLRPLSNATRQIVSLANPDTPTPMPPTRYEAFETSLSQSQINEYLNRPANEFLPLYQATVKFPRDGVAELVGKISFEKIVRFLYENDSGNVPPILNTIFKMLPSVSAIDLRCQLSVTDSVLNIKTEKLNISKINFNRPEFEPDKMVARLLGDSLSQLFRIEIKTLVIKSGLVYVSGRQPI</sequence>
<keyword evidence="1" id="KW-0472">Membrane</keyword>
<reference evidence="2 3" key="1">
    <citation type="journal article" date="2016" name="Nat. Commun.">
        <title>Thousands of microbial genomes shed light on interconnected biogeochemical processes in an aquifer system.</title>
        <authorList>
            <person name="Anantharaman K."/>
            <person name="Brown C.T."/>
            <person name="Hug L.A."/>
            <person name="Sharon I."/>
            <person name="Castelle C.J."/>
            <person name="Probst A.J."/>
            <person name="Thomas B.C."/>
            <person name="Singh A."/>
            <person name="Wilkins M.J."/>
            <person name="Karaoz U."/>
            <person name="Brodie E.L."/>
            <person name="Williams K.H."/>
            <person name="Hubbard S.S."/>
            <person name="Banfield J.F."/>
        </authorList>
    </citation>
    <scope>NUCLEOTIDE SEQUENCE [LARGE SCALE GENOMIC DNA]</scope>
</reference>
<keyword evidence="1" id="KW-0812">Transmembrane</keyword>
<evidence type="ECO:0000313" key="3">
    <source>
        <dbReference type="Proteomes" id="UP000176424"/>
    </source>
</evidence>
<dbReference type="EMBL" id="MEXR01000043">
    <property type="protein sequence ID" value="OGD08993.1"/>
    <property type="molecule type" value="Genomic_DNA"/>
</dbReference>
<gene>
    <name evidence="2" type="ORF">A2397_05885</name>
</gene>
<dbReference type="AlphaFoldDB" id="A0A1F4ZRD0"/>
<accession>A0A1F4ZRD0</accession>
<keyword evidence="1" id="KW-1133">Transmembrane helix</keyword>
<protein>
    <submittedName>
        <fullName evidence="2">Uncharacterized protein</fullName>
    </submittedName>
</protein>
<name>A0A1F4ZRD0_9BACT</name>
<feature type="transmembrane region" description="Helical" evidence="1">
    <location>
        <begin position="12"/>
        <end position="32"/>
    </location>
</feature>
<evidence type="ECO:0000256" key="1">
    <source>
        <dbReference type="SAM" id="Phobius"/>
    </source>
</evidence>
<proteinExistence type="predicted"/>
<organism evidence="2 3">
    <name type="scientific">Candidatus Amesbacteria bacterium RIFOXYB1_FULL_44_23</name>
    <dbReference type="NCBI Taxonomy" id="1797263"/>
    <lineage>
        <taxon>Bacteria</taxon>
        <taxon>Candidatus Amesiibacteriota</taxon>
    </lineage>
</organism>
<comment type="caution">
    <text evidence="2">The sequence shown here is derived from an EMBL/GenBank/DDBJ whole genome shotgun (WGS) entry which is preliminary data.</text>
</comment>
<dbReference type="Proteomes" id="UP000176424">
    <property type="component" value="Unassembled WGS sequence"/>
</dbReference>
<evidence type="ECO:0000313" key="2">
    <source>
        <dbReference type="EMBL" id="OGD08993.1"/>
    </source>
</evidence>